<keyword evidence="1" id="KW-0812">Transmembrane</keyword>
<keyword evidence="1" id="KW-0472">Membrane</keyword>
<accession>A0A2U3L6H0</accession>
<dbReference type="EMBL" id="OMOF01000320">
    <property type="protein sequence ID" value="SPF47430.1"/>
    <property type="molecule type" value="Genomic_DNA"/>
</dbReference>
<reference evidence="3" key="1">
    <citation type="submission" date="2018-02" db="EMBL/GenBank/DDBJ databases">
        <authorList>
            <person name="Hausmann B."/>
        </authorList>
    </citation>
    <scope>NUCLEOTIDE SEQUENCE [LARGE SCALE GENOMIC DNA]</scope>
    <source>
        <strain evidence="3">Peat soil MAG SbF1</strain>
    </source>
</reference>
<organism evidence="2 3">
    <name type="scientific">Candidatus Desulfosporosinus infrequens</name>
    <dbReference type="NCBI Taxonomy" id="2043169"/>
    <lineage>
        <taxon>Bacteria</taxon>
        <taxon>Bacillati</taxon>
        <taxon>Bacillota</taxon>
        <taxon>Clostridia</taxon>
        <taxon>Eubacteriales</taxon>
        <taxon>Desulfitobacteriaceae</taxon>
        <taxon>Desulfosporosinus</taxon>
    </lineage>
</organism>
<dbReference type="Pfam" id="PF12669">
    <property type="entry name" value="FeoB_associated"/>
    <property type="match status" value="1"/>
</dbReference>
<gene>
    <name evidence="2" type="ORF">SBF1_3870002</name>
</gene>
<dbReference type="AlphaFoldDB" id="A0A2U3L6H0"/>
<name>A0A2U3L6H0_9FIRM</name>
<keyword evidence="1" id="KW-1133">Transmembrane helix</keyword>
<sequence length="45" mass="4825">MINWILGGIIFGATVLIVVRAMTRMRKGESSCCGNCTQSKCGCSK</sequence>
<evidence type="ECO:0000313" key="3">
    <source>
        <dbReference type="Proteomes" id="UP000238916"/>
    </source>
</evidence>
<protein>
    <recommendedName>
        <fullName evidence="4">FeoB-associated Cys-rich membrane protein</fullName>
    </recommendedName>
</protein>
<dbReference type="OrthoDB" id="2326035at2"/>
<feature type="transmembrane region" description="Helical" evidence="1">
    <location>
        <begin position="6"/>
        <end position="23"/>
    </location>
</feature>
<evidence type="ECO:0008006" key="4">
    <source>
        <dbReference type="Google" id="ProtNLM"/>
    </source>
</evidence>
<evidence type="ECO:0000256" key="1">
    <source>
        <dbReference type="SAM" id="Phobius"/>
    </source>
</evidence>
<dbReference type="Proteomes" id="UP000238916">
    <property type="component" value="Unassembled WGS sequence"/>
</dbReference>
<evidence type="ECO:0000313" key="2">
    <source>
        <dbReference type="EMBL" id="SPF47430.1"/>
    </source>
</evidence>
<proteinExistence type="predicted"/>